<gene>
    <name evidence="2" type="ORF">E4Z66_01740</name>
</gene>
<sequence>MLLAQPREQRGAICRRAFREAEIADRYRIQHRTRHPAFGDGSLAGWAAQHPRLPEPRLDDPDYAGCLRLVLGHLMLQPGRADRP</sequence>
<name>A0A4S4NFJ9_9RHOB</name>
<evidence type="ECO:0000313" key="3">
    <source>
        <dbReference type="Proteomes" id="UP000306602"/>
    </source>
</evidence>
<dbReference type="Pfam" id="PF24891">
    <property type="entry name" value="DUF7742"/>
    <property type="match status" value="1"/>
</dbReference>
<dbReference type="AlphaFoldDB" id="A0A4S4NFJ9"/>
<comment type="caution">
    <text evidence="2">The sequence shown here is derived from an EMBL/GenBank/DDBJ whole genome shotgun (WGS) entry which is preliminary data.</text>
</comment>
<evidence type="ECO:0000313" key="2">
    <source>
        <dbReference type="EMBL" id="THH38319.1"/>
    </source>
</evidence>
<dbReference type="InterPro" id="IPR056644">
    <property type="entry name" value="DUF7742"/>
</dbReference>
<accession>A0A4S4NFJ9</accession>
<proteinExistence type="predicted"/>
<evidence type="ECO:0000259" key="1">
    <source>
        <dbReference type="Pfam" id="PF24891"/>
    </source>
</evidence>
<protein>
    <recommendedName>
        <fullName evidence="1">DUF7742 domain-containing protein</fullName>
    </recommendedName>
</protein>
<keyword evidence="3" id="KW-1185">Reference proteome</keyword>
<reference evidence="2 3" key="1">
    <citation type="submission" date="2019-04" db="EMBL/GenBank/DDBJ databases">
        <title>Shimia ponticola sp. nov., isolated from seawater.</title>
        <authorList>
            <person name="Kim Y.-O."/>
            <person name="Yoon J.-H."/>
        </authorList>
    </citation>
    <scope>NUCLEOTIDE SEQUENCE [LARGE SCALE GENOMIC DNA]</scope>
    <source>
        <strain evidence="2 3">MYP11</strain>
    </source>
</reference>
<organism evidence="2 3">
    <name type="scientific">Aliishimia ponticola</name>
    <dbReference type="NCBI Taxonomy" id="2499833"/>
    <lineage>
        <taxon>Bacteria</taxon>
        <taxon>Pseudomonadati</taxon>
        <taxon>Pseudomonadota</taxon>
        <taxon>Alphaproteobacteria</taxon>
        <taxon>Rhodobacterales</taxon>
        <taxon>Paracoccaceae</taxon>
        <taxon>Aliishimia</taxon>
    </lineage>
</organism>
<dbReference type="Proteomes" id="UP000306602">
    <property type="component" value="Unassembled WGS sequence"/>
</dbReference>
<feature type="domain" description="DUF7742" evidence="1">
    <location>
        <begin position="2"/>
        <end position="73"/>
    </location>
</feature>
<dbReference type="EMBL" id="SRKY01000001">
    <property type="protein sequence ID" value="THH38319.1"/>
    <property type="molecule type" value="Genomic_DNA"/>
</dbReference>